<dbReference type="EC" id="2.7.1.108" evidence="3"/>
<keyword evidence="5 11" id="KW-0812">Transmembrane</keyword>
<name>A0A8J4LM78_9CHLO</name>
<proteinExistence type="inferred from homology"/>
<evidence type="ECO:0000256" key="3">
    <source>
        <dbReference type="ARBA" id="ARBA00012132"/>
    </source>
</evidence>
<organism evidence="12 13">
    <name type="scientific">Volvox reticuliferus</name>
    <dbReference type="NCBI Taxonomy" id="1737510"/>
    <lineage>
        <taxon>Eukaryota</taxon>
        <taxon>Viridiplantae</taxon>
        <taxon>Chlorophyta</taxon>
        <taxon>core chlorophytes</taxon>
        <taxon>Chlorophyceae</taxon>
        <taxon>CS clade</taxon>
        <taxon>Chlamydomonadales</taxon>
        <taxon>Volvocaceae</taxon>
        <taxon>Volvox</taxon>
    </lineage>
</organism>
<feature type="transmembrane region" description="Helical" evidence="11">
    <location>
        <begin position="758"/>
        <end position="776"/>
    </location>
</feature>
<dbReference type="EMBL" id="BNCQ01000010">
    <property type="protein sequence ID" value="GIM02104.1"/>
    <property type="molecule type" value="Genomic_DNA"/>
</dbReference>
<dbReference type="GO" id="GO:0043048">
    <property type="term" value="P:dolichyl monophosphate biosynthetic process"/>
    <property type="evidence" value="ECO:0007669"/>
    <property type="project" value="TreeGrafter"/>
</dbReference>
<reference evidence="12" key="1">
    <citation type="journal article" date="2021" name="Proc. Natl. Acad. Sci. U.S.A.">
        <title>Three genomes in the algal genus Volvox reveal the fate of a haploid sex-determining region after a transition to homothallism.</title>
        <authorList>
            <person name="Yamamoto K."/>
            <person name="Hamaji T."/>
            <person name="Kawai-Toyooka H."/>
            <person name="Matsuzaki R."/>
            <person name="Takahashi F."/>
            <person name="Nishimura Y."/>
            <person name="Kawachi M."/>
            <person name="Noguchi H."/>
            <person name="Minakuchi Y."/>
            <person name="Umen J.G."/>
            <person name="Toyoda A."/>
            <person name="Nozaki H."/>
        </authorList>
    </citation>
    <scope>NUCLEOTIDE SEQUENCE</scope>
    <source>
        <strain evidence="12">NIES-3785</strain>
    </source>
</reference>
<dbReference type="InterPro" id="IPR032974">
    <property type="entry name" value="Polypren_kinase"/>
</dbReference>
<feature type="transmembrane region" description="Helical" evidence="11">
    <location>
        <begin position="213"/>
        <end position="235"/>
    </location>
</feature>
<evidence type="ECO:0000256" key="8">
    <source>
        <dbReference type="ARBA" id="ARBA00022989"/>
    </source>
</evidence>
<dbReference type="OrthoDB" id="377083at2759"/>
<feature type="transmembrane region" description="Helical" evidence="11">
    <location>
        <begin position="461"/>
        <end position="482"/>
    </location>
</feature>
<evidence type="ECO:0000313" key="13">
    <source>
        <dbReference type="Proteomes" id="UP000722791"/>
    </source>
</evidence>
<evidence type="ECO:0000256" key="6">
    <source>
        <dbReference type="ARBA" id="ARBA00022777"/>
    </source>
</evidence>
<feature type="transmembrane region" description="Helical" evidence="11">
    <location>
        <begin position="875"/>
        <end position="898"/>
    </location>
</feature>
<feature type="transmembrane region" description="Helical" evidence="11">
    <location>
        <begin position="910"/>
        <end position="931"/>
    </location>
</feature>
<keyword evidence="4" id="KW-0808">Transferase</keyword>
<dbReference type="PANTHER" id="PTHR13205:SF15">
    <property type="entry name" value="DOLICHOL KINASE"/>
    <property type="match status" value="1"/>
</dbReference>
<evidence type="ECO:0000313" key="12">
    <source>
        <dbReference type="EMBL" id="GIM02104.1"/>
    </source>
</evidence>
<feature type="transmembrane region" description="Helical" evidence="11">
    <location>
        <begin position="36"/>
        <end position="54"/>
    </location>
</feature>
<accession>A0A8J4LM78</accession>
<feature type="region of interest" description="Disordered" evidence="10">
    <location>
        <begin position="531"/>
        <end position="562"/>
    </location>
</feature>
<keyword evidence="8 11" id="KW-1133">Transmembrane helix</keyword>
<keyword evidence="7" id="KW-0256">Endoplasmic reticulum</keyword>
<feature type="region of interest" description="Disordered" evidence="10">
    <location>
        <begin position="160"/>
        <end position="192"/>
    </location>
</feature>
<evidence type="ECO:0000256" key="10">
    <source>
        <dbReference type="SAM" id="MobiDB-lite"/>
    </source>
</evidence>
<dbReference type="Proteomes" id="UP000722791">
    <property type="component" value="Unassembled WGS sequence"/>
</dbReference>
<evidence type="ECO:0000256" key="5">
    <source>
        <dbReference type="ARBA" id="ARBA00022692"/>
    </source>
</evidence>
<dbReference type="GO" id="GO:0005789">
    <property type="term" value="C:endoplasmic reticulum membrane"/>
    <property type="evidence" value="ECO:0007669"/>
    <property type="project" value="UniProtKB-SubCell"/>
</dbReference>
<feature type="transmembrane region" description="Helical" evidence="11">
    <location>
        <begin position="75"/>
        <end position="93"/>
    </location>
</feature>
<protein>
    <recommendedName>
        <fullName evidence="3">dolichol kinase</fullName>
        <ecNumber evidence="3">2.7.1.108</ecNumber>
    </recommendedName>
</protein>
<dbReference type="GO" id="GO:0004168">
    <property type="term" value="F:dolichol kinase activity"/>
    <property type="evidence" value="ECO:0007669"/>
    <property type="project" value="UniProtKB-EC"/>
</dbReference>
<feature type="transmembrane region" description="Helical" evidence="11">
    <location>
        <begin position="293"/>
        <end position="313"/>
    </location>
</feature>
<evidence type="ECO:0000256" key="9">
    <source>
        <dbReference type="ARBA" id="ARBA00023136"/>
    </source>
</evidence>
<feature type="transmembrane region" description="Helical" evidence="11">
    <location>
        <begin position="99"/>
        <end position="120"/>
    </location>
</feature>
<feature type="transmembrane region" description="Helical" evidence="11">
    <location>
        <begin position="725"/>
        <end position="752"/>
    </location>
</feature>
<feature type="compositionally biased region" description="Basic and acidic residues" evidence="10">
    <location>
        <begin position="531"/>
        <end position="558"/>
    </location>
</feature>
<evidence type="ECO:0000256" key="11">
    <source>
        <dbReference type="SAM" id="Phobius"/>
    </source>
</evidence>
<feature type="transmembrane region" description="Helical" evidence="11">
    <location>
        <begin position="262"/>
        <end position="281"/>
    </location>
</feature>
<evidence type="ECO:0000256" key="7">
    <source>
        <dbReference type="ARBA" id="ARBA00022824"/>
    </source>
</evidence>
<evidence type="ECO:0000256" key="4">
    <source>
        <dbReference type="ARBA" id="ARBA00022679"/>
    </source>
</evidence>
<feature type="transmembrane region" description="Helical" evidence="11">
    <location>
        <begin position="340"/>
        <end position="362"/>
    </location>
</feature>
<keyword evidence="6" id="KW-0418">Kinase</keyword>
<evidence type="ECO:0000256" key="2">
    <source>
        <dbReference type="ARBA" id="ARBA00010794"/>
    </source>
</evidence>
<sequence>MWCPQNVEAGLQAASIVRLGFALLGPALYGQRGPGAGLHALCMTILAVLALFLDRRTPSWFQDHPLYIFRACGQAGLAQGLLALPSLATAIFVATRSWWWQQAARLFLASSFQVLIWFAWTTASYSSNACSNNTPTSNPDAKAKAKAVVSITKAAAAPCPTFGGHGPTGPQSAPQPHATAAEDANSNCAGVPPKVRRPKWQLSLGGDSAASRFLFLTAAAVGCLLSAANALLHAVQPPPPASPQLLLPGSVFELPRDITTSAWVLQGALLLATVPSLDHLASALPQSFTPGEISILIQVLLALAAGSCTYLVVASRQGLLHVLWSPHVVQLVGPDPGMHVPAFCMLVLFWVLVMAACSAVTMEGLGPGGSQQQKGYGVKGEKSMEALDAEPPPQASASPSSTAVMATAATRRRLAGGSASGAKKGSAALANVTPASLKLQHLGSDTGKDAADWLVTKGIRAAAAVGAVLSFAMLIDLALWVLGRFVAASSQPRLATLAYWFGCLAVAVPFMYVVSRASAARNRHQMSRLEHLEQQQQQQRKEEEKGRINRGKEEDAAARRVPTVRATPDAAGARHLVGSNPTESQKDSELLFSGGCGCDEIQRRNGHVGSHEEVTALARTPGVRGNPGDTCDRARDGSSCGAAPVASFPRAADDACACNSPGLVEPVGGSSAPHSISNYCLDGGTSVLEINGARRSPESLAVAQRQPPQSPKPPQFRRSVLLKRLFRALGVPHIVMRKGYHLLAIVLFLPAFGWDVRMLQASLAVAGAVLVFVELLRCLGPPQLRRAIGGFMVDFADARDSGPVYVTHFTLLLGIAVPVWLGDSVCGAAAGAMMGGLYGSKAAEPMSSLSAPDDGPLSPRLSAAAARLLPSCRTVLGLSGLVSLGSGDTAAACVGFLLGQRRLFLHGKKTWEGTLSGAAAMLGSWAVVMWWMDVRWAMSWDTWAALAAVTGCVAMLEAVTQQLDNVVVPLYYMTHLVLTMTGH</sequence>
<feature type="region of interest" description="Disordered" evidence="10">
    <location>
        <begin position="368"/>
        <end position="402"/>
    </location>
</feature>
<dbReference type="PANTHER" id="PTHR13205">
    <property type="entry name" value="TRANSMEMBRANE PROTEIN 15-RELATED"/>
    <property type="match status" value="1"/>
</dbReference>
<comment type="similarity">
    <text evidence="2">Belongs to the polyprenol kinase family.</text>
</comment>
<keyword evidence="9 11" id="KW-0472">Membrane</keyword>
<dbReference type="AlphaFoldDB" id="A0A8J4LM78"/>
<evidence type="ECO:0000256" key="1">
    <source>
        <dbReference type="ARBA" id="ARBA00004477"/>
    </source>
</evidence>
<gene>
    <name evidence="12" type="ORF">Vretimale_6817</name>
</gene>
<comment type="subcellular location">
    <subcellularLocation>
        <location evidence="1">Endoplasmic reticulum membrane</location>
        <topology evidence="1">Multi-pass membrane protein</topology>
    </subcellularLocation>
</comment>
<comment type="caution">
    <text evidence="12">The sequence shown here is derived from an EMBL/GenBank/DDBJ whole genome shotgun (WGS) entry which is preliminary data.</text>
</comment>
<feature type="transmembrane region" description="Helical" evidence="11">
    <location>
        <begin position="494"/>
        <end position="514"/>
    </location>
</feature>
<feature type="transmembrane region" description="Helical" evidence="11">
    <location>
        <begin position="809"/>
        <end position="838"/>
    </location>
</feature>